<protein>
    <submittedName>
        <fullName evidence="2">No significant blast hit</fullName>
    </submittedName>
</protein>
<dbReference type="OrthoDB" id="10468094at2759"/>
<evidence type="ECO:0000256" key="1">
    <source>
        <dbReference type="SAM" id="MobiDB-lite"/>
    </source>
</evidence>
<feature type="compositionally biased region" description="Polar residues" evidence="1">
    <location>
        <begin position="338"/>
        <end position="355"/>
    </location>
</feature>
<dbReference type="VEuPathDB" id="FungiDB:I7I51_04228"/>
<dbReference type="Proteomes" id="UP000663671">
    <property type="component" value="Chromosome 5"/>
</dbReference>
<feature type="region of interest" description="Disordered" evidence="1">
    <location>
        <begin position="333"/>
        <end position="372"/>
    </location>
</feature>
<reference evidence="2" key="1">
    <citation type="submission" date="2021-01" db="EMBL/GenBank/DDBJ databases">
        <title>Chromosome-level genome assembly of a human fungal pathogen reveals clustering of transcriptionally co-regulated genes.</title>
        <authorList>
            <person name="Voorhies M."/>
            <person name="Cohen S."/>
            <person name="Shea T.P."/>
            <person name="Petrus S."/>
            <person name="Munoz J.F."/>
            <person name="Poplawski S."/>
            <person name="Goldman W.E."/>
            <person name="Michael T."/>
            <person name="Cuomo C.A."/>
            <person name="Sil A."/>
            <person name="Beyhan S."/>
        </authorList>
    </citation>
    <scope>NUCLEOTIDE SEQUENCE</scope>
    <source>
        <strain evidence="2">WU24</strain>
    </source>
</reference>
<accession>A0A8A1M7U9</accession>
<gene>
    <name evidence="2" type="ORF">I7I51_04228</name>
</gene>
<organism evidence="2 3">
    <name type="scientific">Ajellomyces capsulatus</name>
    <name type="common">Darling's disease fungus</name>
    <name type="synonym">Histoplasma capsulatum</name>
    <dbReference type="NCBI Taxonomy" id="5037"/>
    <lineage>
        <taxon>Eukaryota</taxon>
        <taxon>Fungi</taxon>
        <taxon>Dikarya</taxon>
        <taxon>Ascomycota</taxon>
        <taxon>Pezizomycotina</taxon>
        <taxon>Eurotiomycetes</taxon>
        <taxon>Eurotiomycetidae</taxon>
        <taxon>Onygenales</taxon>
        <taxon>Ajellomycetaceae</taxon>
        <taxon>Histoplasma</taxon>
    </lineage>
</organism>
<proteinExistence type="predicted"/>
<evidence type="ECO:0000313" key="2">
    <source>
        <dbReference type="EMBL" id="QSS62051.1"/>
    </source>
</evidence>
<evidence type="ECO:0000313" key="3">
    <source>
        <dbReference type="Proteomes" id="UP000663671"/>
    </source>
</evidence>
<dbReference type="EMBL" id="CP069111">
    <property type="protein sequence ID" value="QSS62051.1"/>
    <property type="molecule type" value="Genomic_DNA"/>
</dbReference>
<name>A0A8A1M7U9_AJECA</name>
<dbReference type="AlphaFoldDB" id="A0A8A1M7U9"/>
<sequence>MRAIRCIPLASPCDWAHTFLLFSPLVPFARPKVSPFIYSSPPPLSSSAFLPLFLSYFVLSSLPSRFWPICDKHSWIEEYPQSSLDVLSSKDHVSSPVFLDRPTLSGNSASSTSVCVPSKVINYCPRKFGVNTHGPALSFLLHCKSPLYTRRHMLIGRIMPRTSPIGATPVELSRYLSRTFQIDLLRRRAAVSVSFLSGFFHEINPGLMASRYACRACLPPPGQPVSLAYWTPKIRDGCEMAVVAFLTTGNTQNGEYRSFEAPGWIHVDLHSFCHQLAPVLFPYPHSVEMSSKSSSVVSCGHVQTDKVAFPPTKGISLDSPHSEGVNHQEECLQRIPDGNNQPGSTPPTQRQPSNWDTKDPQTKASWKVSSLHRAGPRLQESTIYPPVYSCRSFPVPSANTTLVDYSITITQHRLHGFTKLVVGVVKAHKN</sequence>